<protein>
    <recommendedName>
        <fullName evidence="4">Polysaccharide deacetylase family protein</fullName>
    </recommendedName>
</protein>
<dbReference type="Proteomes" id="UP000031366">
    <property type="component" value="Unassembled WGS sequence"/>
</dbReference>
<proteinExistence type="predicted"/>
<keyword evidence="3" id="KW-1185">Reference proteome</keyword>
<keyword evidence="1" id="KW-1133">Transmembrane helix</keyword>
<dbReference type="OrthoDB" id="5437800at2"/>
<comment type="caution">
    <text evidence="2">The sequence shown here is derived from an EMBL/GenBank/DDBJ whole genome shotgun (WGS) entry which is preliminary data.</text>
</comment>
<evidence type="ECO:0008006" key="4">
    <source>
        <dbReference type="Google" id="ProtNLM"/>
    </source>
</evidence>
<evidence type="ECO:0000256" key="1">
    <source>
        <dbReference type="SAM" id="Phobius"/>
    </source>
</evidence>
<dbReference type="PANTHER" id="PTHR34216:SF3">
    <property type="entry name" value="POLY-BETA-1,6-N-ACETYL-D-GLUCOSAMINE N-DEACETYLASE"/>
    <property type="match status" value="1"/>
</dbReference>
<dbReference type="Gene3D" id="3.20.20.370">
    <property type="entry name" value="Glycoside hydrolase/deacetylase"/>
    <property type="match status" value="1"/>
</dbReference>
<dbReference type="InterPro" id="IPR011330">
    <property type="entry name" value="Glyco_hydro/deAcase_b/a-brl"/>
</dbReference>
<dbReference type="STRING" id="29341.RSJ17_16555"/>
<dbReference type="GO" id="GO:0005975">
    <property type="term" value="P:carbohydrate metabolic process"/>
    <property type="evidence" value="ECO:0007669"/>
    <property type="project" value="InterPro"/>
</dbReference>
<dbReference type="RefSeq" id="WP_039633660.1">
    <property type="nucleotide sequence ID" value="NZ_AYSO01000017.1"/>
</dbReference>
<keyword evidence="1" id="KW-0812">Transmembrane</keyword>
<organism evidence="2 3">
    <name type="scientific">Clostridium argentinense CDC 2741</name>
    <dbReference type="NCBI Taxonomy" id="1418104"/>
    <lineage>
        <taxon>Bacteria</taxon>
        <taxon>Bacillati</taxon>
        <taxon>Bacillota</taxon>
        <taxon>Clostridia</taxon>
        <taxon>Eubacteriales</taxon>
        <taxon>Clostridiaceae</taxon>
        <taxon>Clostridium</taxon>
    </lineage>
</organism>
<dbReference type="AlphaFoldDB" id="A0A0C1U0J4"/>
<dbReference type="PANTHER" id="PTHR34216">
    <property type="match status" value="1"/>
</dbReference>
<keyword evidence="1" id="KW-0472">Membrane</keyword>
<feature type="transmembrane region" description="Helical" evidence="1">
    <location>
        <begin position="20"/>
        <end position="42"/>
    </location>
</feature>
<evidence type="ECO:0000313" key="2">
    <source>
        <dbReference type="EMBL" id="KIE46329.1"/>
    </source>
</evidence>
<dbReference type="EMBL" id="AYSO01000017">
    <property type="protein sequence ID" value="KIE46329.1"/>
    <property type="molecule type" value="Genomic_DNA"/>
</dbReference>
<sequence length="590" mass="69007">MNKNTRSNELNYRKKNRIKVIRTVIQVFILLIFSVLLIKALFGIKKYEEPDKTQWENKNGFITLSYFGVGRSGTPKLIAKSQLDKQLETLYNLGYRTISQQDILDFYNEGKPLPEKALFLTFEDGRNDSSLFSQPILEKYNYKATMLSYADKLEGKDSKFLQSKDLLKLMKNGFWELGTNGYRLSYINIFDRYNNYIGMKSETEFKDKKNATYYDHYLVDFIRDKDMIPIENRTEMEARVNQDYMKMEEVYNQKLGFMPQVYMIMHANSLYNGMNRLVEDVNSQNIQQKFKIHFNQEGVSYNNDAEELYNLKRLQPNPYWYTNHLLMKINKDTGQNLAFVIGDENRGKQWDLINGAAEFIGNRIVLTSPVEESGVLYLKDSDDYNNIKLSTRIEGNVVGRQSILLRYDREKDSFANIAFQDNQIIIEEKAPMKELKKLFSYKFEDIKLDGEEISPQDIKESSTKVEAPNNSMVETKEYPINIQRSRDVEIIMNGNKLEIWVDNILVTKDIEIDSTIVKGGVALESKYSEINKKDTIYDGVFDDLKIQQIIKEEDSEMPILFYNGYTKSQKIAKDVQDFFNSLVDWAIETF</sequence>
<accession>A0A0C1U0J4</accession>
<dbReference type="InterPro" id="IPR051398">
    <property type="entry name" value="Polysacch_Deacetylase"/>
</dbReference>
<evidence type="ECO:0000313" key="3">
    <source>
        <dbReference type="Proteomes" id="UP000031366"/>
    </source>
</evidence>
<name>A0A0C1U0J4_9CLOT</name>
<dbReference type="SUPFAM" id="SSF88713">
    <property type="entry name" value="Glycoside hydrolase/deacetylase"/>
    <property type="match status" value="1"/>
</dbReference>
<gene>
    <name evidence="2" type="ORF">U732_1792</name>
</gene>
<reference evidence="2 3" key="1">
    <citation type="journal article" date="2015" name="Infect. Genet. Evol.">
        <title>Genomic sequences of six botulinum neurotoxin-producing strains representing three clostridial species illustrate the mobility and diversity of botulinum neurotoxin genes.</title>
        <authorList>
            <person name="Smith T.J."/>
            <person name="Hill K.K."/>
            <person name="Xie G."/>
            <person name="Foley B.T."/>
            <person name="Williamson C.H."/>
            <person name="Foster J.T."/>
            <person name="Johnson S.L."/>
            <person name="Chertkov O."/>
            <person name="Teshima H."/>
            <person name="Gibbons H.S."/>
            <person name="Johnsky L.A."/>
            <person name="Karavis M.A."/>
            <person name="Smith L.A."/>
        </authorList>
    </citation>
    <scope>NUCLEOTIDE SEQUENCE [LARGE SCALE GENOMIC DNA]</scope>
    <source>
        <strain evidence="2 3">CDC 2741</strain>
    </source>
</reference>